<protein>
    <recommendedName>
        <fullName evidence="7">Protein MgtC</fullName>
    </recommendedName>
</protein>
<dbReference type="EMBL" id="JALGCL010000004">
    <property type="protein sequence ID" value="MCJ0826479.1"/>
    <property type="molecule type" value="Genomic_DNA"/>
</dbReference>
<feature type="domain" description="MgtC/SapB/SrpB/YhiD N-terminal" evidence="8">
    <location>
        <begin position="25"/>
        <end position="157"/>
    </location>
</feature>
<dbReference type="RefSeq" id="WP_243322032.1">
    <property type="nucleotide sequence ID" value="NZ_JALGCL010000004.1"/>
</dbReference>
<accession>A0ABT0A664</accession>
<feature type="transmembrane region" description="Helical" evidence="7">
    <location>
        <begin position="83"/>
        <end position="103"/>
    </location>
</feature>
<name>A0ABT0A664_9GAMM</name>
<dbReference type="PRINTS" id="PR01837">
    <property type="entry name" value="MGTCSAPBPROT"/>
</dbReference>
<comment type="subcellular location">
    <subcellularLocation>
        <location evidence="7">Cell inner membrane</location>
        <topology evidence="7">Multi-pass membrane protein</topology>
    </subcellularLocation>
    <subcellularLocation>
        <location evidence="1">Cell membrane</location>
        <topology evidence="1">Multi-pass membrane protein</topology>
    </subcellularLocation>
</comment>
<evidence type="ECO:0000313" key="10">
    <source>
        <dbReference type="Proteomes" id="UP001165423"/>
    </source>
</evidence>
<evidence type="ECO:0000259" key="8">
    <source>
        <dbReference type="Pfam" id="PF02308"/>
    </source>
</evidence>
<keyword evidence="10" id="KW-1185">Reference proteome</keyword>
<evidence type="ECO:0000256" key="6">
    <source>
        <dbReference type="ARBA" id="ARBA00023136"/>
    </source>
</evidence>
<organism evidence="9 10">
    <name type="scientific">Cognatiluteimonas sedimenti</name>
    <dbReference type="NCBI Taxonomy" id="2927791"/>
    <lineage>
        <taxon>Bacteria</taxon>
        <taxon>Pseudomonadati</taxon>
        <taxon>Pseudomonadota</taxon>
        <taxon>Gammaproteobacteria</taxon>
        <taxon>Lysobacterales</taxon>
        <taxon>Lysobacteraceae</taxon>
        <taxon>Cognatiluteimonas</taxon>
    </lineage>
</organism>
<evidence type="ECO:0000256" key="7">
    <source>
        <dbReference type="RuleBase" id="RU365041"/>
    </source>
</evidence>
<comment type="caution">
    <text evidence="9">The sequence shown here is derived from an EMBL/GenBank/DDBJ whole genome shotgun (WGS) entry which is preliminary data.</text>
</comment>
<feature type="transmembrane region" description="Helical" evidence="7">
    <location>
        <begin position="110"/>
        <end position="130"/>
    </location>
</feature>
<keyword evidence="6 7" id="KW-0472">Membrane</keyword>
<dbReference type="PANTHER" id="PTHR33778:SF1">
    <property type="entry name" value="MAGNESIUM TRANSPORTER YHID-RELATED"/>
    <property type="match status" value="1"/>
</dbReference>
<keyword evidence="7" id="KW-0997">Cell inner membrane</keyword>
<keyword evidence="4 7" id="KW-0812">Transmembrane</keyword>
<evidence type="ECO:0000256" key="1">
    <source>
        <dbReference type="ARBA" id="ARBA00004651"/>
    </source>
</evidence>
<gene>
    <name evidence="9" type="ORF">MQC88_11040</name>
</gene>
<feature type="transmembrane region" description="Helical" evidence="7">
    <location>
        <begin position="136"/>
        <end position="155"/>
    </location>
</feature>
<proteinExistence type="inferred from homology"/>
<dbReference type="InterPro" id="IPR003416">
    <property type="entry name" value="MgtC/SapB/SrpB/YhiD_fam"/>
</dbReference>
<dbReference type="InterPro" id="IPR049177">
    <property type="entry name" value="MgtC_SapB_SrpB_YhiD_N"/>
</dbReference>
<sequence>MDEWIAGFARQGWHDQLAVLLQVGYAMLLGGAIGVERELKSRPAGFRTHMLVAGAAALLVGLGDLLANHYEARAEHDILRLDAMRLISAVVAAVGFLGAGAIFRRSGGDSVSGLTTAASLLMAATIGIAAGVHANLLALGATLLTLATLVVLSWIERGAGKRDGGSGPRRR</sequence>
<dbReference type="Pfam" id="PF02308">
    <property type="entry name" value="MgtC"/>
    <property type="match status" value="1"/>
</dbReference>
<evidence type="ECO:0000256" key="2">
    <source>
        <dbReference type="ARBA" id="ARBA00009298"/>
    </source>
</evidence>
<keyword evidence="5 7" id="KW-1133">Transmembrane helix</keyword>
<feature type="transmembrane region" description="Helical" evidence="7">
    <location>
        <begin position="17"/>
        <end position="35"/>
    </location>
</feature>
<dbReference type="Proteomes" id="UP001165423">
    <property type="component" value="Unassembled WGS sequence"/>
</dbReference>
<evidence type="ECO:0000256" key="5">
    <source>
        <dbReference type="ARBA" id="ARBA00022989"/>
    </source>
</evidence>
<comment type="similarity">
    <text evidence="2 7">Belongs to the MgtC/SapB family.</text>
</comment>
<feature type="transmembrane region" description="Helical" evidence="7">
    <location>
        <begin position="44"/>
        <end position="63"/>
    </location>
</feature>
<dbReference type="PANTHER" id="PTHR33778">
    <property type="entry name" value="PROTEIN MGTC"/>
    <property type="match status" value="1"/>
</dbReference>
<keyword evidence="3" id="KW-1003">Cell membrane</keyword>
<reference evidence="9 10" key="1">
    <citation type="submission" date="2022-03" db="EMBL/GenBank/DDBJ databases">
        <title>Luteimonas soily sp. nov., a novel bacterium isolated from the soil.</title>
        <authorList>
            <person name="Zhang X."/>
        </authorList>
    </citation>
    <scope>NUCLEOTIDE SEQUENCE [LARGE SCALE GENOMIC DNA]</scope>
    <source>
        <strain evidence="9 10">50</strain>
    </source>
</reference>
<evidence type="ECO:0000256" key="4">
    <source>
        <dbReference type="ARBA" id="ARBA00022692"/>
    </source>
</evidence>
<evidence type="ECO:0000256" key="3">
    <source>
        <dbReference type="ARBA" id="ARBA00022475"/>
    </source>
</evidence>
<evidence type="ECO:0000313" key="9">
    <source>
        <dbReference type="EMBL" id="MCJ0826479.1"/>
    </source>
</evidence>